<comment type="similarity">
    <text evidence="1">Belongs to the NAD(P)-dependent epimerase/dehydratase family. SDR39U1 subfamily.</text>
</comment>
<dbReference type="NCBIfam" id="TIGR01777">
    <property type="entry name" value="yfcH"/>
    <property type="match status" value="1"/>
</dbReference>
<dbReference type="EMBL" id="BOMY01000024">
    <property type="protein sequence ID" value="GIF21046.1"/>
    <property type="molecule type" value="Genomic_DNA"/>
</dbReference>
<dbReference type="Pfam" id="PF08338">
    <property type="entry name" value="DUF1731"/>
    <property type="match status" value="1"/>
</dbReference>
<dbReference type="InterPro" id="IPR013549">
    <property type="entry name" value="DUF1731"/>
</dbReference>
<dbReference type="InterPro" id="IPR001509">
    <property type="entry name" value="Epimerase_deHydtase"/>
</dbReference>
<proteinExistence type="inferred from homology"/>
<name>A0A919NLL9_9ACTN</name>
<dbReference type="AlphaFoldDB" id="A0A919NLL9"/>
<dbReference type="Pfam" id="PF01370">
    <property type="entry name" value="Epimerase"/>
    <property type="match status" value="1"/>
</dbReference>
<sequence length="308" mass="32523">MGVMRILLAGASGFLGTRLTDRLAAAGHEITRLVRKSDPGPGEAGWQPSQGQLDPAVVAGTDAVINLAGANIGDKRWTGHYRSVLRSSRVDTTGTLARAIKNLPAGDRPRTMLQASGAGWYGDTGDTPTTEEAPAGKTFLADLCRVWEAAARPAEDAGTRVVLLRTAPVIDRESELIKQLLIPFKLGAGAKLGGGKQWMAWIALADWLGAAEFLLDHDDVAGPVNMVSAEQCTNAEFTRAFARALHRPALLAVPGFALDLALGGLAEELQVSQRAVPAVLRRAGFHWAYPDIEGALQAAVGREAVAPN</sequence>
<dbReference type="InterPro" id="IPR036291">
    <property type="entry name" value="NAD(P)-bd_dom_sf"/>
</dbReference>
<organism evidence="4 5">
    <name type="scientific">Paractinoplanes tereljensis</name>
    <dbReference type="NCBI Taxonomy" id="571912"/>
    <lineage>
        <taxon>Bacteria</taxon>
        <taxon>Bacillati</taxon>
        <taxon>Actinomycetota</taxon>
        <taxon>Actinomycetes</taxon>
        <taxon>Micromonosporales</taxon>
        <taxon>Micromonosporaceae</taxon>
        <taxon>Paractinoplanes</taxon>
    </lineage>
</organism>
<evidence type="ECO:0000259" key="2">
    <source>
        <dbReference type="Pfam" id="PF01370"/>
    </source>
</evidence>
<feature type="domain" description="DUF1731" evidence="3">
    <location>
        <begin position="253"/>
        <end position="298"/>
    </location>
</feature>
<dbReference type="PANTHER" id="PTHR11092">
    <property type="entry name" value="SUGAR NUCLEOTIDE EPIMERASE RELATED"/>
    <property type="match status" value="1"/>
</dbReference>
<gene>
    <name evidence="4" type="ORF">Ate02nite_37760</name>
</gene>
<evidence type="ECO:0000259" key="3">
    <source>
        <dbReference type="Pfam" id="PF08338"/>
    </source>
</evidence>
<dbReference type="Gene3D" id="3.40.50.720">
    <property type="entry name" value="NAD(P)-binding Rossmann-like Domain"/>
    <property type="match status" value="1"/>
</dbReference>
<dbReference type="Proteomes" id="UP000623608">
    <property type="component" value="Unassembled WGS sequence"/>
</dbReference>
<dbReference type="PANTHER" id="PTHR11092:SF0">
    <property type="entry name" value="EPIMERASE FAMILY PROTEIN SDR39U1"/>
    <property type="match status" value="1"/>
</dbReference>
<dbReference type="SUPFAM" id="SSF51735">
    <property type="entry name" value="NAD(P)-binding Rossmann-fold domains"/>
    <property type="match status" value="1"/>
</dbReference>
<feature type="domain" description="NAD-dependent epimerase/dehydratase" evidence="2">
    <location>
        <begin position="6"/>
        <end position="219"/>
    </location>
</feature>
<comment type="caution">
    <text evidence="4">The sequence shown here is derived from an EMBL/GenBank/DDBJ whole genome shotgun (WGS) entry which is preliminary data.</text>
</comment>
<evidence type="ECO:0000256" key="1">
    <source>
        <dbReference type="ARBA" id="ARBA00009353"/>
    </source>
</evidence>
<dbReference type="InterPro" id="IPR010099">
    <property type="entry name" value="SDR39U1"/>
</dbReference>
<reference evidence="4" key="1">
    <citation type="submission" date="2021-01" db="EMBL/GenBank/DDBJ databases">
        <title>Whole genome shotgun sequence of Actinoplanes tereljensis NBRC 105297.</title>
        <authorList>
            <person name="Komaki H."/>
            <person name="Tamura T."/>
        </authorList>
    </citation>
    <scope>NUCLEOTIDE SEQUENCE</scope>
    <source>
        <strain evidence="4">NBRC 105297</strain>
    </source>
</reference>
<keyword evidence="5" id="KW-1185">Reference proteome</keyword>
<evidence type="ECO:0000313" key="5">
    <source>
        <dbReference type="Proteomes" id="UP000623608"/>
    </source>
</evidence>
<protein>
    <submittedName>
        <fullName evidence="4">Epimerase</fullName>
    </submittedName>
</protein>
<evidence type="ECO:0000313" key="4">
    <source>
        <dbReference type="EMBL" id="GIF21046.1"/>
    </source>
</evidence>
<accession>A0A919NLL9</accession>